<evidence type="ECO:0000313" key="1">
    <source>
        <dbReference type="EMBL" id="GMF42829.1"/>
    </source>
</evidence>
<sequence>MARKWFQLVGEDGKDLTSATSVVVEIEDVAAFRHAVKEVFKDSHLAGIAASDLTVFDPNGVVLPKSSSPVHELEKDEDNARIVQLPMKEQKVEAEVTEERPGSQPHPNRLKRWADLNEVLDRNKKAKLNYDGESFTGYSYVSYNDVEKILRATSYEQQSKDIPDDDIDVVYAYLLRVSKVFGAIETGKEAKRLHFIAPILVCVSGCFMEMSRFWSKNLSKGNDFMGTDSSSL</sequence>
<comment type="caution">
    <text evidence="1">The sequence shown here is derived from an EMBL/GenBank/DDBJ whole genome shotgun (WGS) entry which is preliminary data.</text>
</comment>
<evidence type="ECO:0000313" key="2">
    <source>
        <dbReference type="Proteomes" id="UP001165083"/>
    </source>
</evidence>
<proteinExistence type="predicted"/>
<dbReference type="AlphaFoldDB" id="A0A9W7CTS0"/>
<reference evidence="1" key="1">
    <citation type="submission" date="2023-04" db="EMBL/GenBank/DDBJ databases">
        <title>Phytophthora lilii NBRC 32176.</title>
        <authorList>
            <person name="Ichikawa N."/>
            <person name="Sato H."/>
            <person name="Tonouchi N."/>
        </authorList>
    </citation>
    <scope>NUCLEOTIDE SEQUENCE</scope>
    <source>
        <strain evidence="1">NBRC 32176</strain>
    </source>
</reference>
<protein>
    <submittedName>
        <fullName evidence="1">Unnamed protein product</fullName>
    </submittedName>
</protein>
<dbReference type="Proteomes" id="UP001165083">
    <property type="component" value="Unassembled WGS sequence"/>
</dbReference>
<gene>
    <name evidence="1" type="ORF">Plil01_001683500</name>
</gene>
<dbReference type="OrthoDB" id="168319at2759"/>
<dbReference type="EMBL" id="BSXW01002534">
    <property type="protein sequence ID" value="GMF42829.1"/>
    <property type="molecule type" value="Genomic_DNA"/>
</dbReference>
<organism evidence="1 2">
    <name type="scientific">Phytophthora lilii</name>
    <dbReference type="NCBI Taxonomy" id="2077276"/>
    <lineage>
        <taxon>Eukaryota</taxon>
        <taxon>Sar</taxon>
        <taxon>Stramenopiles</taxon>
        <taxon>Oomycota</taxon>
        <taxon>Peronosporomycetes</taxon>
        <taxon>Peronosporales</taxon>
        <taxon>Peronosporaceae</taxon>
        <taxon>Phytophthora</taxon>
    </lineage>
</organism>
<accession>A0A9W7CTS0</accession>
<keyword evidence="2" id="KW-1185">Reference proteome</keyword>
<name>A0A9W7CTS0_9STRA</name>